<sequence>MDISRAVSHAELEALSRRYAAAVDRRDREALLSVFTPDASMLVERPGREPGSLTGHDEIQRVIGIVARWPRTAHLIAQGLYVIEGASAVGEIYCTANHFRGGEPDGRNHVMHIRYLDDYVLDGEGRWRIAHRRVVVDATEDRRASIGEHS</sequence>
<organism evidence="2 3">
    <name type="scientific">Mycobacterium malmoense</name>
    <dbReference type="NCBI Taxonomy" id="1780"/>
    <lineage>
        <taxon>Bacteria</taxon>
        <taxon>Bacillati</taxon>
        <taxon>Actinomycetota</taxon>
        <taxon>Actinomycetes</taxon>
        <taxon>Mycobacteriales</taxon>
        <taxon>Mycobacteriaceae</taxon>
        <taxon>Mycobacterium</taxon>
    </lineage>
</organism>
<feature type="domain" description="SnoaL-like" evidence="1">
    <location>
        <begin position="8"/>
        <end position="133"/>
    </location>
</feature>
<accession>A0A1B9DEQ7</accession>
<dbReference type="RefSeq" id="WP_065444568.1">
    <property type="nucleotide sequence ID" value="NZ_MBEC01000195.1"/>
</dbReference>
<dbReference type="AlphaFoldDB" id="A0A1B9DEQ7"/>
<dbReference type="CDD" id="cd00531">
    <property type="entry name" value="NTF2_like"/>
    <property type="match status" value="1"/>
</dbReference>
<dbReference type="Proteomes" id="UP000092683">
    <property type="component" value="Unassembled WGS sequence"/>
</dbReference>
<reference evidence="2 3" key="1">
    <citation type="submission" date="2016-06" db="EMBL/GenBank/DDBJ databases">
        <authorList>
            <person name="Kjaerup R.B."/>
            <person name="Dalgaard T.S."/>
            <person name="Juul-Madsen H.R."/>
        </authorList>
    </citation>
    <scope>NUCLEOTIDE SEQUENCE [LARGE SCALE GENOMIC DNA]</scope>
    <source>
        <strain evidence="2 3">E3012</strain>
    </source>
</reference>
<dbReference type="InterPro" id="IPR037401">
    <property type="entry name" value="SnoaL-like"/>
</dbReference>
<dbReference type="InterPro" id="IPR032710">
    <property type="entry name" value="NTF2-like_dom_sf"/>
</dbReference>
<evidence type="ECO:0000313" key="3">
    <source>
        <dbReference type="Proteomes" id="UP000092683"/>
    </source>
</evidence>
<proteinExistence type="predicted"/>
<protein>
    <recommendedName>
        <fullName evidence="1">SnoaL-like domain-containing protein</fullName>
    </recommendedName>
</protein>
<evidence type="ECO:0000313" key="2">
    <source>
        <dbReference type="EMBL" id="OCB63454.1"/>
    </source>
</evidence>
<dbReference type="EMBL" id="MBEE01000011">
    <property type="protein sequence ID" value="OCB63454.1"/>
    <property type="molecule type" value="Genomic_DNA"/>
</dbReference>
<name>A0A1B9DEQ7_MYCMA</name>
<evidence type="ECO:0000259" key="1">
    <source>
        <dbReference type="Pfam" id="PF13577"/>
    </source>
</evidence>
<gene>
    <name evidence="2" type="ORF">A5677_10395</name>
</gene>
<comment type="caution">
    <text evidence="2">The sequence shown here is derived from an EMBL/GenBank/DDBJ whole genome shotgun (WGS) entry which is preliminary data.</text>
</comment>
<dbReference type="SUPFAM" id="SSF54427">
    <property type="entry name" value="NTF2-like"/>
    <property type="match status" value="1"/>
</dbReference>
<dbReference type="OrthoDB" id="1492465at2"/>
<dbReference type="Pfam" id="PF13577">
    <property type="entry name" value="SnoaL_4"/>
    <property type="match status" value="1"/>
</dbReference>
<dbReference type="Gene3D" id="3.10.450.50">
    <property type="match status" value="1"/>
</dbReference>